<feature type="domain" description="Pyridoxamine 5'-phosphate oxidase N-terminal" evidence="1">
    <location>
        <begin position="9"/>
        <end position="133"/>
    </location>
</feature>
<accession>A0AA95KZP4</accession>
<dbReference type="PANTHER" id="PTHR39336">
    <property type="entry name" value="PYRIDOXAMINE PHOSPHATE OXIDASE FAMILY PROTEIN (AFU_ORTHOLOGUE AFUA_6G11440)"/>
    <property type="match status" value="1"/>
</dbReference>
<dbReference type="GO" id="GO:0004733">
    <property type="term" value="F:pyridoxamine phosphate oxidase activity"/>
    <property type="evidence" value="ECO:0007669"/>
    <property type="project" value="UniProtKB-EC"/>
</dbReference>
<dbReference type="EMBL" id="CP126084">
    <property type="protein sequence ID" value="WHX47019.1"/>
    <property type="molecule type" value="Genomic_DNA"/>
</dbReference>
<dbReference type="Gene3D" id="2.30.110.10">
    <property type="entry name" value="Electron Transport, Fmn-binding Protein, Chain A"/>
    <property type="match status" value="1"/>
</dbReference>
<protein>
    <submittedName>
        <fullName evidence="2">Pyridoxamine 5'-phosphate oxidase family protein</fullName>
        <ecNumber evidence="2">1.-.-.-</ecNumber>
        <ecNumber evidence="2">1.4.3.5</ecNumber>
    </submittedName>
</protein>
<sequence>MGKQFPAMLPEHMAFIRKQHLFFVGTAPMSRDGHVNLSPKGYDSFRILSESKAAYLDLTGSGNETSAHLEENGRITIMFCAFQGPPNILRLYGNGTVILPEDSKWEELYELFDPLPGVRQIITVDIHKVQTSCGYSVPFMSYEKERDTLRRWAEQKGEEGLQSYWREKNMSSLDQLPTSLGKRLGTK</sequence>
<gene>
    <name evidence="2" type="ORF">QNH46_12575</name>
</gene>
<dbReference type="AlphaFoldDB" id="A0AA95KZP4"/>
<evidence type="ECO:0000313" key="3">
    <source>
        <dbReference type="Proteomes" id="UP001177943"/>
    </source>
</evidence>
<dbReference type="EC" id="1.-.-.-" evidence="2"/>
<dbReference type="Pfam" id="PF01243">
    <property type="entry name" value="PNPOx_N"/>
    <property type="match status" value="1"/>
</dbReference>
<dbReference type="EC" id="1.4.3.5" evidence="2"/>
<dbReference type="InterPro" id="IPR011576">
    <property type="entry name" value="Pyridox_Oxase_N"/>
</dbReference>
<reference evidence="2" key="1">
    <citation type="submission" date="2023-05" db="EMBL/GenBank/DDBJ databases">
        <title>Comparative genomics of Bacillaceae isolates and their secondary metabolite potential.</title>
        <authorList>
            <person name="Song L."/>
            <person name="Nielsen L.J."/>
            <person name="Mohite O."/>
            <person name="Xu X."/>
            <person name="Weber T."/>
            <person name="Kovacs A.T."/>
        </authorList>
    </citation>
    <scope>NUCLEOTIDE SEQUENCE</scope>
    <source>
        <strain evidence="2">B2_4</strain>
    </source>
</reference>
<dbReference type="InterPro" id="IPR012349">
    <property type="entry name" value="Split_barrel_FMN-bd"/>
</dbReference>
<dbReference type="SUPFAM" id="SSF50475">
    <property type="entry name" value="FMN-binding split barrel"/>
    <property type="match status" value="1"/>
</dbReference>
<evidence type="ECO:0000259" key="1">
    <source>
        <dbReference type="Pfam" id="PF01243"/>
    </source>
</evidence>
<organism evidence="2 3">
    <name type="scientific">Paenibacillus woosongensis</name>
    <dbReference type="NCBI Taxonomy" id="307580"/>
    <lineage>
        <taxon>Bacteria</taxon>
        <taxon>Bacillati</taxon>
        <taxon>Bacillota</taxon>
        <taxon>Bacilli</taxon>
        <taxon>Bacillales</taxon>
        <taxon>Paenibacillaceae</taxon>
        <taxon>Paenibacillus</taxon>
    </lineage>
</organism>
<dbReference type="Proteomes" id="UP001177943">
    <property type="component" value="Chromosome"/>
</dbReference>
<keyword evidence="2" id="KW-0560">Oxidoreductase</keyword>
<dbReference type="RefSeq" id="WP_283924621.1">
    <property type="nucleotide sequence ID" value="NZ_CP126084.1"/>
</dbReference>
<name>A0AA95KZP4_9BACL</name>
<dbReference type="PANTHER" id="PTHR39336:SF1">
    <property type="entry name" value="PYRIDOXAMINE PHOSPHATE OXIDASE FAMILY PROTEIN (AFU_ORTHOLOGUE AFUA_6G11440)"/>
    <property type="match status" value="1"/>
</dbReference>
<proteinExistence type="predicted"/>
<dbReference type="KEGG" id="pwn:QNH46_12575"/>
<evidence type="ECO:0000313" key="2">
    <source>
        <dbReference type="EMBL" id="WHX47019.1"/>
    </source>
</evidence>